<organism evidence="2 3">
    <name type="scientific">Flavonifractor plautii</name>
    <name type="common">Fusobacterium plautii</name>
    <dbReference type="NCBI Taxonomy" id="292800"/>
    <lineage>
        <taxon>Bacteria</taxon>
        <taxon>Bacillati</taxon>
        <taxon>Bacillota</taxon>
        <taxon>Clostridia</taxon>
        <taxon>Eubacteriales</taxon>
        <taxon>Oscillospiraceae</taxon>
        <taxon>Flavonifractor</taxon>
    </lineage>
</organism>
<evidence type="ECO:0000313" key="3">
    <source>
        <dbReference type="Proteomes" id="UP000095746"/>
    </source>
</evidence>
<sequence>MKRFFLMWGLVIALLLSGCGSSASRVETLKSWSFQYNEGTSDYSLFFGLADKNDKSLSADVDVDIRIVNDADEEVYTGTKSVSPDDFSYYTSQAAGEQYLANVRIPAAEIKAGKSASGKIYFTVYKENAVQFDEVNCDALYCLPIEDVQVTFDSFPLDLKVKDFMGSTASVIQIQGAEFKFDKDYSPQLTITITGEKKSGSSDSGYDMISYKLYDSAGYLVDSGNIYLSSLSAGDKFKDDSVVIYDVTPGESYTFQLSEYSW</sequence>
<dbReference type="EMBL" id="CYZT01000110">
    <property type="protein sequence ID" value="CUO53784.1"/>
    <property type="molecule type" value="Genomic_DNA"/>
</dbReference>
<name>A0A174FU46_FLAPL</name>
<evidence type="ECO:0000313" key="2">
    <source>
        <dbReference type="EMBL" id="CUO53784.1"/>
    </source>
</evidence>
<reference evidence="2 3" key="1">
    <citation type="submission" date="2015-09" db="EMBL/GenBank/DDBJ databases">
        <authorList>
            <consortium name="Pathogen Informatics"/>
        </authorList>
    </citation>
    <scope>NUCLEOTIDE SEQUENCE [LARGE SCALE GENOMIC DNA]</scope>
    <source>
        <strain evidence="2 3">2789STDY5608854</strain>
    </source>
</reference>
<proteinExistence type="predicted"/>
<feature type="signal peptide" evidence="1">
    <location>
        <begin position="1"/>
        <end position="23"/>
    </location>
</feature>
<accession>A0A174FU46</accession>
<feature type="chain" id="PRO_5008021978" evidence="1">
    <location>
        <begin position="24"/>
        <end position="262"/>
    </location>
</feature>
<dbReference type="PROSITE" id="PS51257">
    <property type="entry name" value="PROKAR_LIPOPROTEIN"/>
    <property type="match status" value="1"/>
</dbReference>
<evidence type="ECO:0000256" key="1">
    <source>
        <dbReference type="SAM" id="SignalP"/>
    </source>
</evidence>
<keyword evidence="1" id="KW-0732">Signal</keyword>
<gene>
    <name evidence="2" type="ORF">ERS852411_01712</name>
</gene>
<dbReference type="AlphaFoldDB" id="A0A174FU46"/>
<dbReference type="RefSeq" id="WP_035301252.1">
    <property type="nucleotide sequence ID" value="NZ_JADNCN010000139.1"/>
</dbReference>
<dbReference type="Proteomes" id="UP000095746">
    <property type="component" value="Unassembled WGS sequence"/>
</dbReference>
<protein>
    <submittedName>
        <fullName evidence="2">Uncharacterized protein</fullName>
    </submittedName>
</protein>